<dbReference type="PANTHER" id="PTHR34978">
    <property type="entry name" value="POSSIBLE SENSOR-TRANSDUCER PROTEIN BLAR"/>
    <property type="match status" value="1"/>
</dbReference>
<evidence type="ECO:0000256" key="1">
    <source>
        <dbReference type="SAM" id="Phobius"/>
    </source>
</evidence>
<dbReference type="PANTHER" id="PTHR34978:SF3">
    <property type="entry name" value="SLR0241 PROTEIN"/>
    <property type="match status" value="1"/>
</dbReference>
<dbReference type="OrthoDB" id="1628901at2"/>
<sequence>MAPLFFNLLVNSAFSLACGLVIVGFAVWLFRVKTGGWKLFLFSLPFVKIVFDLFAGLPRNSVLLHGIDPFSLPKFHQLLEVGFGVGSFGPSLSLIFSVKGLDGQRYAASVGDYLTIWLNRTFGADALNGVVFAILSISILLMVRRIFLAFKFEKERRRDRVSASDIKRIRLGWRRVDIYSSSKFTGTPFTGGILRPYICIPQKALEKLNSSELEAVMAHELAHIHHFDLPMTIAVQVLGDLFWFVPGYRWLSRKVDRLREIVADEWAVKRGAQPAHLASALVKLKEIPETPSKFILYSAFFREKSLLKTRVQRLLGENPEKESRFGWNVKAVRLVIVIGVIMTVMLATLGGNQTNREIKNPDWFLELMKKAGFEVLTLKK</sequence>
<reference evidence="3 4" key="1">
    <citation type="submission" date="2016-03" db="EMBL/GenBank/DDBJ databases">
        <authorList>
            <person name="Ploux O."/>
        </authorList>
    </citation>
    <scope>NUCLEOTIDE SEQUENCE [LARGE SCALE GENOMIC DNA]</scope>
    <source>
        <strain evidence="3 4">R0</strain>
    </source>
</reference>
<name>A0A150WS32_BDEBC</name>
<protein>
    <recommendedName>
        <fullName evidence="2">Peptidase M56 domain-containing protein</fullName>
    </recommendedName>
</protein>
<evidence type="ECO:0000313" key="3">
    <source>
        <dbReference type="EMBL" id="KYG67178.1"/>
    </source>
</evidence>
<comment type="caution">
    <text evidence="3">The sequence shown here is derived from an EMBL/GenBank/DDBJ whole genome shotgun (WGS) entry which is preliminary data.</text>
</comment>
<feature type="transmembrane region" description="Helical" evidence="1">
    <location>
        <begin position="6"/>
        <end position="30"/>
    </location>
</feature>
<dbReference type="RefSeq" id="WP_061834754.1">
    <property type="nucleotide sequence ID" value="NZ_LUKE01000001.1"/>
</dbReference>
<dbReference type="Proteomes" id="UP000075320">
    <property type="component" value="Unassembled WGS sequence"/>
</dbReference>
<proteinExistence type="predicted"/>
<keyword evidence="4" id="KW-1185">Reference proteome</keyword>
<evidence type="ECO:0000259" key="2">
    <source>
        <dbReference type="Pfam" id="PF05569"/>
    </source>
</evidence>
<dbReference type="InterPro" id="IPR008756">
    <property type="entry name" value="Peptidase_M56"/>
</dbReference>
<feature type="transmembrane region" description="Helical" evidence="1">
    <location>
        <begin position="37"/>
        <end position="57"/>
    </location>
</feature>
<organism evidence="3 4">
    <name type="scientific">Bdellovibrio bacteriovorus</name>
    <dbReference type="NCBI Taxonomy" id="959"/>
    <lineage>
        <taxon>Bacteria</taxon>
        <taxon>Pseudomonadati</taxon>
        <taxon>Bdellovibrionota</taxon>
        <taxon>Bdellovibrionia</taxon>
        <taxon>Bdellovibrionales</taxon>
        <taxon>Pseudobdellovibrionaceae</taxon>
        <taxon>Bdellovibrio</taxon>
    </lineage>
</organism>
<accession>A0A150WS32</accession>
<keyword evidence="1" id="KW-0812">Transmembrane</keyword>
<dbReference type="InterPro" id="IPR052173">
    <property type="entry name" value="Beta-lactam_resp_regulator"/>
</dbReference>
<dbReference type="AlphaFoldDB" id="A0A150WS32"/>
<dbReference type="CDD" id="cd07341">
    <property type="entry name" value="M56_BlaR1_MecR1_like"/>
    <property type="match status" value="1"/>
</dbReference>
<feature type="domain" description="Peptidase M56" evidence="2">
    <location>
        <begin position="130"/>
        <end position="312"/>
    </location>
</feature>
<keyword evidence="1" id="KW-0472">Membrane</keyword>
<gene>
    <name evidence="3" type="ORF">AZI86_09215</name>
</gene>
<keyword evidence="1" id="KW-1133">Transmembrane helix</keyword>
<dbReference type="Pfam" id="PF05569">
    <property type="entry name" value="Peptidase_M56"/>
    <property type="match status" value="1"/>
</dbReference>
<evidence type="ECO:0000313" key="4">
    <source>
        <dbReference type="Proteomes" id="UP000075320"/>
    </source>
</evidence>
<dbReference type="Gene3D" id="3.30.2010.10">
    <property type="entry name" value="Metalloproteases ('zincins'), catalytic domain"/>
    <property type="match status" value="1"/>
</dbReference>
<feature type="transmembrane region" description="Helical" evidence="1">
    <location>
        <begin position="331"/>
        <end position="351"/>
    </location>
</feature>
<feature type="transmembrane region" description="Helical" evidence="1">
    <location>
        <begin position="126"/>
        <end position="150"/>
    </location>
</feature>
<dbReference type="EMBL" id="LUKE01000001">
    <property type="protein sequence ID" value="KYG67178.1"/>
    <property type="molecule type" value="Genomic_DNA"/>
</dbReference>